<dbReference type="Proteomes" id="UP000050454">
    <property type="component" value="Unassembled WGS sequence"/>
</dbReference>
<evidence type="ECO:0000313" key="2">
    <source>
        <dbReference type="Proteomes" id="UP000050454"/>
    </source>
</evidence>
<reference evidence="1 2" key="1">
    <citation type="submission" date="2015-07" db="EMBL/GenBank/DDBJ databases">
        <title>The draft genome sequence of Leadbetterella sp. JN14-9.</title>
        <authorList>
            <person name="Liu Y."/>
            <person name="Du J."/>
            <person name="Shao Z."/>
        </authorList>
    </citation>
    <scope>NUCLEOTIDE SEQUENCE [LARGE SCALE GENOMIC DNA]</scope>
    <source>
        <strain evidence="1 2">JN14-9</strain>
    </source>
</reference>
<keyword evidence="2" id="KW-1185">Reference proteome</keyword>
<sequence>MFDRKKRTEEFDILLKVVVPPILKKYPNVSLDNNILGIVINDYENLLIEGIKPVYNEGVNICIHKVASAFEMAISYQMPLKCSDLKTRVNANLELAKDVAIQLIVSKKDVDFPGFIESFSGFSDQQNALLLKHENYMRISADSEVLFDYNVLLNALFWESFFNPIYENFAK</sequence>
<organism evidence="1 2">
    <name type="scientific">Jiulongibacter sediminis</name>
    <dbReference type="NCBI Taxonomy" id="1605367"/>
    <lineage>
        <taxon>Bacteria</taxon>
        <taxon>Pseudomonadati</taxon>
        <taxon>Bacteroidota</taxon>
        <taxon>Cytophagia</taxon>
        <taxon>Cytophagales</taxon>
        <taxon>Leadbetterellaceae</taxon>
        <taxon>Jiulongibacter</taxon>
    </lineage>
</organism>
<protein>
    <submittedName>
        <fullName evidence="1">Uncharacterized protein</fullName>
    </submittedName>
</protein>
<dbReference type="RefSeq" id="WP_055147518.1">
    <property type="nucleotide sequence ID" value="NZ_JXSZ01000006.1"/>
</dbReference>
<name>A0A0P7C8R7_9BACT</name>
<evidence type="ECO:0000313" key="1">
    <source>
        <dbReference type="EMBL" id="KPM48906.1"/>
    </source>
</evidence>
<proteinExistence type="predicted"/>
<dbReference type="AlphaFoldDB" id="A0A0P7C8R7"/>
<accession>A0A0P7C8R7</accession>
<comment type="caution">
    <text evidence="1">The sequence shown here is derived from an EMBL/GenBank/DDBJ whole genome shotgun (WGS) entry which is preliminary data.</text>
</comment>
<gene>
    <name evidence="1" type="ORF">AFM12_10145</name>
</gene>
<dbReference type="EMBL" id="LGTQ01000006">
    <property type="protein sequence ID" value="KPM48906.1"/>
    <property type="molecule type" value="Genomic_DNA"/>
</dbReference>